<accession>A0ACC0CXQ8</accession>
<proteinExistence type="predicted"/>
<dbReference type="EMBL" id="MU394327">
    <property type="protein sequence ID" value="KAI6085276.1"/>
    <property type="molecule type" value="Genomic_DNA"/>
</dbReference>
<evidence type="ECO:0000313" key="1">
    <source>
        <dbReference type="EMBL" id="KAI6085276.1"/>
    </source>
</evidence>
<sequence>MVPKSRSLMIAMNMLCAVTSRWRCGPIPSCRLTKPIANDSKVSNQNVLLRNDLSSLVLYPWIRSCWLTPASGMRSHTLQGGTKDSSTAEGVASWGNRRRSFCRGMPSSFRQEEECHGTRHWRIFSGVDGCRPTFRWPPPNGSPRRSWPPRPTSLRLTLTRYREVAE</sequence>
<reference evidence="1 2" key="1">
    <citation type="journal article" date="2022" name="New Phytol.">
        <title>Ecological generalism drives hyperdiversity of secondary metabolite gene clusters in xylarialean endophytes.</title>
        <authorList>
            <person name="Franco M.E.E."/>
            <person name="Wisecaver J.H."/>
            <person name="Arnold A.E."/>
            <person name="Ju Y.M."/>
            <person name="Slot J.C."/>
            <person name="Ahrendt S."/>
            <person name="Moore L.P."/>
            <person name="Eastman K.E."/>
            <person name="Scott K."/>
            <person name="Konkel Z."/>
            <person name="Mondo S.J."/>
            <person name="Kuo A."/>
            <person name="Hayes R.D."/>
            <person name="Haridas S."/>
            <person name="Andreopoulos B."/>
            <person name="Riley R."/>
            <person name="LaButti K."/>
            <person name="Pangilinan J."/>
            <person name="Lipzen A."/>
            <person name="Amirebrahimi M."/>
            <person name="Yan J."/>
            <person name="Adam C."/>
            <person name="Keymanesh K."/>
            <person name="Ng V."/>
            <person name="Louie K."/>
            <person name="Northen T."/>
            <person name="Drula E."/>
            <person name="Henrissat B."/>
            <person name="Hsieh H.M."/>
            <person name="Youens-Clark K."/>
            <person name="Lutzoni F."/>
            <person name="Miadlikowska J."/>
            <person name="Eastwood D.C."/>
            <person name="Hamelin R.C."/>
            <person name="Grigoriev I.V."/>
            <person name="U'Ren J.M."/>
        </authorList>
    </citation>
    <scope>NUCLEOTIDE SEQUENCE [LARGE SCALE GENOMIC DNA]</scope>
    <source>
        <strain evidence="1 2">ER1909</strain>
    </source>
</reference>
<comment type="caution">
    <text evidence="1">The sequence shown here is derived from an EMBL/GenBank/DDBJ whole genome shotgun (WGS) entry which is preliminary data.</text>
</comment>
<name>A0ACC0CXQ8_9PEZI</name>
<dbReference type="Proteomes" id="UP001497680">
    <property type="component" value="Unassembled WGS sequence"/>
</dbReference>
<protein>
    <submittedName>
        <fullName evidence="1">Uncharacterized protein</fullName>
    </submittedName>
</protein>
<evidence type="ECO:0000313" key="2">
    <source>
        <dbReference type="Proteomes" id="UP001497680"/>
    </source>
</evidence>
<keyword evidence="2" id="KW-1185">Reference proteome</keyword>
<organism evidence="1 2">
    <name type="scientific">Hypoxylon rubiginosum</name>
    <dbReference type="NCBI Taxonomy" id="110542"/>
    <lineage>
        <taxon>Eukaryota</taxon>
        <taxon>Fungi</taxon>
        <taxon>Dikarya</taxon>
        <taxon>Ascomycota</taxon>
        <taxon>Pezizomycotina</taxon>
        <taxon>Sordariomycetes</taxon>
        <taxon>Xylariomycetidae</taxon>
        <taxon>Xylariales</taxon>
        <taxon>Hypoxylaceae</taxon>
        <taxon>Hypoxylon</taxon>
    </lineage>
</organism>
<gene>
    <name evidence="1" type="ORF">F4821DRAFT_241110</name>
</gene>